<protein>
    <submittedName>
        <fullName evidence="1">Uncharacterized protein</fullName>
    </submittedName>
</protein>
<sequence>MPDLYLSNTRRIRHTDGLVVVEYLDIDGVTWVPMEKHLISFEFFDDFFYLNSEKWQLHQAGGTGGTASLLNAEDDIPGGVMQLAVNSGVENNVWPGEPAPQAGHCLDFKLVDGDSGGSWMIKRDSGKKLWYAIKVRMLEIVGVAMYVGLFNPAECAANHGLSEIPGDDPHVTPGTGEPDLSADGFQDGIYYRIKSATPAEIDWAVAKNVTETEVKECSTSLASTGL</sequence>
<name>X1NL18_9ZZZZ</name>
<gene>
    <name evidence="1" type="ORF">S06H3_43220</name>
</gene>
<reference evidence="1" key="1">
    <citation type="journal article" date="2014" name="Front. Microbiol.">
        <title>High frequency of phylogenetically diverse reductive dehalogenase-homologous genes in deep subseafloor sedimentary metagenomes.</title>
        <authorList>
            <person name="Kawai M."/>
            <person name="Futagami T."/>
            <person name="Toyoda A."/>
            <person name="Takaki Y."/>
            <person name="Nishi S."/>
            <person name="Hori S."/>
            <person name="Arai W."/>
            <person name="Tsubouchi T."/>
            <person name="Morono Y."/>
            <person name="Uchiyama I."/>
            <person name="Ito T."/>
            <person name="Fujiyama A."/>
            <person name="Inagaki F."/>
            <person name="Takami H."/>
        </authorList>
    </citation>
    <scope>NUCLEOTIDE SEQUENCE</scope>
    <source>
        <strain evidence="1">Expedition CK06-06</strain>
    </source>
</reference>
<dbReference type="EMBL" id="BARV01026788">
    <property type="protein sequence ID" value="GAI44707.1"/>
    <property type="molecule type" value="Genomic_DNA"/>
</dbReference>
<organism evidence="1">
    <name type="scientific">marine sediment metagenome</name>
    <dbReference type="NCBI Taxonomy" id="412755"/>
    <lineage>
        <taxon>unclassified sequences</taxon>
        <taxon>metagenomes</taxon>
        <taxon>ecological metagenomes</taxon>
    </lineage>
</organism>
<comment type="caution">
    <text evidence="1">The sequence shown here is derived from an EMBL/GenBank/DDBJ whole genome shotgun (WGS) entry which is preliminary data.</text>
</comment>
<proteinExistence type="predicted"/>
<dbReference type="AlphaFoldDB" id="X1NL18"/>
<accession>X1NL18</accession>
<evidence type="ECO:0000313" key="1">
    <source>
        <dbReference type="EMBL" id="GAI44707.1"/>
    </source>
</evidence>